<dbReference type="EMBL" id="BABT02000047">
    <property type="protein sequence ID" value="GAA94794.1"/>
    <property type="molecule type" value="Genomic_DNA"/>
</dbReference>
<keyword evidence="4" id="KW-1185">Reference proteome</keyword>
<keyword evidence="1" id="KW-0833">Ubl conjugation pathway</keyword>
<reference evidence="3 4" key="2">
    <citation type="journal article" date="2012" name="Open Biol.">
        <title>Characteristics of nucleosomes and linker DNA regions on the genome of the basidiomycete Mixia osmundae revealed by mono- and dinucleosome mapping.</title>
        <authorList>
            <person name="Nishida H."/>
            <person name="Kondo S."/>
            <person name="Matsumoto T."/>
            <person name="Suzuki Y."/>
            <person name="Yoshikawa H."/>
            <person name="Taylor T.D."/>
            <person name="Sugiyama J."/>
        </authorList>
    </citation>
    <scope>NUCLEOTIDE SEQUENCE [LARGE SCALE GENOMIC DNA]</scope>
    <source>
        <strain evidence="4">CBS 9802 / IAM 14324 / JCM 22182 / KY 12970</strain>
    </source>
</reference>
<dbReference type="CDD" id="cd23807">
    <property type="entry name" value="UEV_UBE2V"/>
    <property type="match status" value="1"/>
</dbReference>
<feature type="domain" description="UBC core" evidence="2">
    <location>
        <begin position="8"/>
        <end position="164"/>
    </location>
</feature>
<dbReference type="InterPro" id="IPR000608">
    <property type="entry name" value="UBC"/>
</dbReference>
<evidence type="ECO:0000313" key="3">
    <source>
        <dbReference type="EMBL" id="GAA94794.1"/>
    </source>
</evidence>
<dbReference type="SMART" id="SM00212">
    <property type="entry name" value="UBCc"/>
    <property type="match status" value="1"/>
</dbReference>
<dbReference type="Pfam" id="PF00179">
    <property type="entry name" value="UQ_con"/>
    <property type="match status" value="1"/>
</dbReference>
<gene>
    <name evidence="3" type="primary">Mo01448</name>
    <name evidence="3" type="ORF">E5Q_01448</name>
</gene>
<evidence type="ECO:0000313" key="4">
    <source>
        <dbReference type="Proteomes" id="UP000009131"/>
    </source>
</evidence>
<protein>
    <recommendedName>
        <fullName evidence="2">UBC core domain-containing protein</fullName>
    </recommendedName>
</protein>
<dbReference type="PROSITE" id="PS50127">
    <property type="entry name" value="UBC_2"/>
    <property type="match status" value="1"/>
</dbReference>
<name>G7DWA6_MIXOS</name>
<dbReference type="eggNOG" id="KOG0896">
    <property type="taxonomic scope" value="Eukaryota"/>
</dbReference>
<dbReference type="InParanoid" id="G7DWA6"/>
<evidence type="ECO:0000259" key="2">
    <source>
        <dbReference type="PROSITE" id="PS50127"/>
    </source>
</evidence>
<dbReference type="GO" id="GO:0006301">
    <property type="term" value="P:DNA damage tolerance"/>
    <property type="evidence" value="ECO:0007669"/>
    <property type="project" value="UniProtKB-ARBA"/>
</dbReference>
<dbReference type="Proteomes" id="UP000009131">
    <property type="component" value="Unassembled WGS sequence"/>
</dbReference>
<evidence type="ECO:0000256" key="1">
    <source>
        <dbReference type="ARBA" id="ARBA00022786"/>
    </source>
</evidence>
<dbReference type="OrthoDB" id="6508832at2759"/>
<sequence length="188" mass="20996">MQSQAKVPRSFVLLAELEKGEKGIGDGSCSYGLGDGEGMDMKKWQGTIIGPSHSVHENRIYNLLLICNDDYPDAPPEVRFTTRINLPCVSPTNGKVEPRLLACLAQWRRGFSIETVLVELRRQVGSSFIRCSLAESGAAAERWHHRITESYPSLQKARRSRQRALVAHLSGKSEHDRGKRPELCPCIL</sequence>
<comment type="caution">
    <text evidence="3">The sequence shown here is derived from an EMBL/GenBank/DDBJ whole genome shotgun (WGS) entry which is preliminary data.</text>
</comment>
<organism evidence="3 4">
    <name type="scientific">Mixia osmundae (strain CBS 9802 / IAM 14324 / JCM 22182 / KY 12970)</name>
    <dbReference type="NCBI Taxonomy" id="764103"/>
    <lineage>
        <taxon>Eukaryota</taxon>
        <taxon>Fungi</taxon>
        <taxon>Dikarya</taxon>
        <taxon>Basidiomycota</taxon>
        <taxon>Pucciniomycotina</taxon>
        <taxon>Mixiomycetes</taxon>
        <taxon>Mixiales</taxon>
        <taxon>Mixiaceae</taxon>
        <taxon>Mixia</taxon>
    </lineage>
</organism>
<dbReference type="HOGENOM" id="CLU_1441383_0_0_1"/>
<dbReference type="RefSeq" id="XP_014565074.1">
    <property type="nucleotide sequence ID" value="XM_014709588.1"/>
</dbReference>
<accession>G7DWA6</accession>
<reference evidence="3 4" key="1">
    <citation type="journal article" date="2011" name="J. Gen. Appl. Microbiol.">
        <title>Draft genome sequencing of the enigmatic basidiomycete Mixia osmundae.</title>
        <authorList>
            <person name="Nishida H."/>
            <person name="Nagatsuka Y."/>
            <person name="Sugiyama J."/>
        </authorList>
    </citation>
    <scope>NUCLEOTIDE SEQUENCE [LARGE SCALE GENOMIC DNA]</scope>
    <source>
        <strain evidence="4">CBS 9802 / IAM 14324 / JCM 22182 / KY 12970</strain>
    </source>
</reference>
<dbReference type="FunFam" id="3.10.110.10:FF:000026">
    <property type="entry name" value="Ubiquitin-conjugating enzyme E2 variant"/>
    <property type="match status" value="1"/>
</dbReference>
<dbReference type="InterPro" id="IPR016135">
    <property type="entry name" value="UBQ-conjugating_enzyme/RWD"/>
</dbReference>
<dbReference type="FunCoup" id="G7DWA6">
    <property type="interactions" value="761"/>
</dbReference>
<dbReference type="STRING" id="764103.G7DWA6"/>
<dbReference type="AlphaFoldDB" id="G7DWA6"/>
<dbReference type="SUPFAM" id="SSF54495">
    <property type="entry name" value="UBC-like"/>
    <property type="match status" value="1"/>
</dbReference>
<proteinExistence type="predicted"/>
<dbReference type="PANTHER" id="PTHR24068">
    <property type="entry name" value="UBIQUITIN-CONJUGATING ENZYME E2"/>
    <property type="match status" value="1"/>
</dbReference>
<dbReference type="Gene3D" id="3.10.110.10">
    <property type="entry name" value="Ubiquitin Conjugating Enzyme"/>
    <property type="match status" value="1"/>
</dbReference>